<dbReference type="InParanoid" id="C1G397"/>
<feature type="compositionally biased region" description="Pro residues" evidence="2">
    <location>
        <begin position="1"/>
        <end position="12"/>
    </location>
</feature>
<name>C1G397_PARBD</name>
<dbReference type="EMBL" id="KN275958">
    <property type="protein sequence ID" value="EEH45263.1"/>
    <property type="molecule type" value="Genomic_DNA"/>
</dbReference>
<dbReference type="OMA" id="KTMQRKT"/>
<sequence length="141" mass="16220">MSQLPPSPPSEPLSPGGQSRHATEPVPLDSEIRTTPIHHLLEDIRVPSEPLPPYRYHPITCTPLDAVEIHTQLQSLRKEYSTPVAAIKGQEELAKEVKRRMAEAEQKREDIQKLMKRKTEERGTERRVFEKIKKEREGRTV</sequence>
<dbReference type="RefSeq" id="XP_010757445.1">
    <property type="nucleotide sequence ID" value="XM_010759143.1"/>
</dbReference>
<organism evidence="3 4">
    <name type="scientific">Paracoccidioides brasiliensis (strain Pb18)</name>
    <dbReference type="NCBI Taxonomy" id="502780"/>
    <lineage>
        <taxon>Eukaryota</taxon>
        <taxon>Fungi</taxon>
        <taxon>Dikarya</taxon>
        <taxon>Ascomycota</taxon>
        <taxon>Pezizomycotina</taxon>
        <taxon>Eurotiomycetes</taxon>
        <taxon>Eurotiomycetidae</taxon>
        <taxon>Onygenales</taxon>
        <taxon>Ajellomycetaceae</taxon>
        <taxon>Paracoccidioides</taxon>
    </lineage>
</organism>
<gene>
    <name evidence="3" type="ORF">PADG_01413</name>
</gene>
<evidence type="ECO:0000313" key="4">
    <source>
        <dbReference type="Proteomes" id="UP000001628"/>
    </source>
</evidence>
<dbReference type="GeneID" id="22581081"/>
<dbReference type="eggNOG" id="ENOG502RNQK">
    <property type="taxonomic scope" value="Eukaryota"/>
</dbReference>
<dbReference type="AlphaFoldDB" id="C1G397"/>
<accession>C1G397</accession>
<evidence type="ECO:0000256" key="1">
    <source>
        <dbReference type="SAM" id="Coils"/>
    </source>
</evidence>
<reference evidence="3 4" key="1">
    <citation type="journal article" date="2011" name="PLoS Genet.">
        <title>Comparative genomic analysis of human fungal pathogens causing paracoccidioidomycosis.</title>
        <authorList>
            <person name="Desjardins C.A."/>
            <person name="Champion M.D."/>
            <person name="Holder J.W."/>
            <person name="Muszewska A."/>
            <person name="Goldberg J."/>
            <person name="Bailao A.M."/>
            <person name="Brigido M.M."/>
            <person name="Ferreira M.E."/>
            <person name="Garcia A.M."/>
            <person name="Grynberg M."/>
            <person name="Gujja S."/>
            <person name="Heiman D.I."/>
            <person name="Henn M.R."/>
            <person name="Kodira C.D."/>
            <person name="Leon-Narvaez H."/>
            <person name="Longo L.V."/>
            <person name="Ma L.J."/>
            <person name="Malavazi I."/>
            <person name="Matsuo A.L."/>
            <person name="Morais F.V."/>
            <person name="Pereira M."/>
            <person name="Rodriguez-Brito S."/>
            <person name="Sakthikumar S."/>
            <person name="Salem-Izacc S.M."/>
            <person name="Sykes S.M."/>
            <person name="Teixeira M.M."/>
            <person name="Vallejo M.C."/>
            <person name="Walter M.E."/>
            <person name="Yandava C."/>
            <person name="Young S."/>
            <person name="Zeng Q."/>
            <person name="Zucker J."/>
            <person name="Felipe M.S."/>
            <person name="Goldman G.H."/>
            <person name="Haas B.J."/>
            <person name="McEwen J.G."/>
            <person name="Nino-Vega G."/>
            <person name="Puccia R."/>
            <person name="San-Blas G."/>
            <person name="Soares C.M."/>
            <person name="Birren B.W."/>
            <person name="Cuomo C.A."/>
        </authorList>
    </citation>
    <scope>NUCLEOTIDE SEQUENCE [LARGE SCALE GENOMIC DNA]</scope>
    <source>
        <strain evidence="3 4">Pb18</strain>
    </source>
</reference>
<evidence type="ECO:0000256" key="2">
    <source>
        <dbReference type="SAM" id="MobiDB-lite"/>
    </source>
</evidence>
<dbReference type="VEuPathDB" id="FungiDB:PADG_01413"/>
<dbReference type="Proteomes" id="UP000001628">
    <property type="component" value="Unassembled WGS sequence"/>
</dbReference>
<feature type="region of interest" description="Disordered" evidence="2">
    <location>
        <begin position="1"/>
        <end position="33"/>
    </location>
</feature>
<keyword evidence="1" id="KW-0175">Coiled coil</keyword>
<dbReference type="HOGENOM" id="CLU_115908_0_0_1"/>
<keyword evidence="4" id="KW-1185">Reference proteome</keyword>
<protein>
    <submittedName>
        <fullName evidence="3">Uncharacterized protein</fullName>
    </submittedName>
</protein>
<evidence type="ECO:0000313" key="3">
    <source>
        <dbReference type="EMBL" id="EEH45263.1"/>
    </source>
</evidence>
<proteinExistence type="predicted"/>
<dbReference type="OrthoDB" id="4161285at2759"/>
<dbReference type="KEGG" id="pbn:PADG_01413"/>
<feature type="coiled-coil region" evidence="1">
    <location>
        <begin position="87"/>
        <end position="121"/>
    </location>
</feature>